<comment type="subunit">
    <text evidence="6">Component of the ribosomal small subunit (SSU) processome composed of at least 40 protein subunits and snoRNA U3.</text>
</comment>
<dbReference type="FunFam" id="3.40.50.300:FF:005511">
    <property type="entry name" value="U3 small nucleolar RNA-associated protein 25"/>
    <property type="match status" value="1"/>
</dbReference>
<evidence type="ECO:0000259" key="7">
    <source>
        <dbReference type="Pfam" id="PF06862"/>
    </source>
</evidence>
<dbReference type="GO" id="GO:0032040">
    <property type="term" value="C:small-subunit processome"/>
    <property type="evidence" value="ECO:0007669"/>
    <property type="project" value="TreeGrafter"/>
</dbReference>
<dbReference type="OrthoDB" id="10264378at2759"/>
<dbReference type="VEuPathDB" id="FungiDB:BDEG_22853"/>
<proteinExistence type="inferred from homology"/>
<dbReference type="GO" id="GO:0019843">
    <property type="term" value="F:rRNA binding"/>
    <property type="evidence" value="ECO:0007669"/>
    <property type="project" value="TreeGrafter"/>
</dbReference>
<evidence type="ECO:0000313" key="9">
    <source>
        <dbReference type="EMBL" id="OAJ38963.1"/>
    </source>
</evidence>
<evidence type="ECO:0000256" key="4">
    <source>
        <dbReference type="ARBA" id="ARBA00015422"/>
    </source>
</evidence>
<dbReference type="PANTHER" id="PTHR12933">
    <property type="entry name" value="ORF PROTEIN-RELATED"/>
    <property type="match status" value="1"/>
</dbReference>
<dbReference type="InterPro" id="IPR010678">
    <property type="entry name" value="UTP25"/>
</dbReference>
<gene>
    <name evidence="9" type="ORF">BDEG_22853</name>
</gene>
<dbReference type="eggNOG" id="KOG2340">
    <property type="taxonomic scope" value="Eukaryota"/>
</dbReference>
<reference evidence="9 10" key="2">
    <citation type="submission" date="2016-05" db="EMBL/GenBank/DDBJ databases">
        <title>Lineage-specific infection strategies underlie the spectrum of fungal disease in amphibians.</title>
        <authorList>
            <person name="Cuomo C.A."/>
            <person name="Farrer R.A."/>
            <person name="James T."/>
            <person name="Longcore J."/>
            <person name="Birren B."/>
        </authorList>
    </citation>
    <scope>NUCLEOTIDE SEQUENCE [LARGE SCALE GENOMIC DNA]</scope>
    <source>
        <strain evidence="9 10">JEL423</strain>
    </source>
</reference>
<evidence type="ECO:0000256" key="1">
    <source>
        <dbReference type="ARBA" id="ARBA00002883"/>
    </source>
</evidence>
<dbReference type="Proteomes" id="UP000077115">
    <property type="component" value="Unassembled WGS sequence"/>
</dbReference>
<keyword evidence="6" id="KW-0687">Ribonucleoprotein</keyword>
<comment type="function">
    <text evidence="1 6">DEAD-box RNA helicase-like protein required for pre-18S rRNA processing, specifically at sites A0, A1, and A2.</text>
</comment>
<dbReference type="Gene3D" id="3.40.50.300">
    <property type="entry name" value="P-loop containing nucleotide triphosphate hydrolases"/>
    <property type="match status" value="2"/>
</dbReference>
<dbReference type="Pfam" id="PF06862">
    <property type="entry name" value="Utp25_C"/>
    <property type="match status" value="1"/>
</dbReference>
<accession>A0A177WG07</accession>
<dbReference type="EMBL" id="DS022302">
    <property type="protein sequence ID" value="OAJ38963.1"/>
    <property type="molecule type" value="Genomic_DNA"/>
</dbReference>
<comment type="subcellular location">
    <subcellularLocation>
        <location evidence="2 6">Nucleus</location>
        <location evidence="2 6">Nucleolus</location>
    </subcellularLocation>
</comment>
<dbReference type="Pfam" id="PF22916">
    <property type="entry name" value="UTP25_NTPase-like"/>
    <property type="match status" value="1"/>
</dbReference>
<sequence>MKHTAKIKADIMANKQPIEYRDQGFTRPTVLIIAPFRNRAFQIIKTFFALSGCTSQENKKRFMDEFSPVPGEDEADKRKPEDYRKIFAGNIDDCFRIGIRFSKKQMKLFSPFYSSDVIVASPLGLKMIIGSEGDRKRDFDFLSSIEVVILDQAEIFMMQNWDHVKSIFTSLNLIPKNAHNCDFSRVRSYALDGRAKYVRQNLIFSSIISPEINALANTGSQNVAGRVKITRAYSGTISDVANHVPQLFHRMHQHSVQSSPDTRFTYFIEQILPTLRRSMIQKPHTLIFIPSYFDFVRVRNYLTEHNYSFGSISEYTSRSECDRVRHQFKIGDLSFLICTERFHFFRRNNLPGVRNIVFYQIPTNAIFYSELLNMLEHNAGDLTCSVIYSMYDKLALERVVGSVRAERMISSVKDTFMFKS</sequence>
<keyword evidence="6" id="KW-0698">rRNA processing</keyword>
<dbReference type="InterPro" id="IPR053940">
    <property type="entry name" value="UTP25_NTPase-like"/>
</dbReference>
<dbReference type="GO" id="GO:0000462">
    <property type="term" value="P:maturation of SSU-rRNA from tricistronic rRNA transcript (SSU-rRNA, 5.8S rRNA, LSU-rRNA)"/>
    <property type="evidence" value="ECO:0007669"/>
    <property type="project" value="TreeGrafter"/>
</dbReference>
<dbReference type="PANTHER" id="PTHR12933:SF0">
    <property type="entry name" value="U3 SMALL NUCLEOLAR RNA-ASSOCIATED PROTEIN 25 HOMOLOG"/>
    <property type="match status" value="1"/>
</dbReference>
<evidence type="ECO:0000256" key="5">
    <source>
        <dbReference type="ARBA" id="ARBA00023242"/>
    </source>
</evidence>
<name>A0A177WG07_BATDL</name>
<dbReference type="AlphaFoldDB" id="A0A177WG07"/>
<keyword evidence="5 6" id="KW-0539">Nucleus</keyword>
<dbReference type="InterPro" id="IPR027417">
    <property type="entry name" value="P-loop_NTPase"/>
</dbReference>
<feature type="domain" description="UTP25 NTP hydrolase-like" evidence="8">
    <location>
        <begin position="2"/>
        <end position="227"/>
    </location>
</feature>
<evidence type="ECO:0000256" key="6">
    <source>
        <dbReference type="RuleBase" id="RU365070"/>
    </source>
</evidence>
<dbReference type="InterPro" id="IPR053939">
    <property type="entry name" value="UTP25_C"/>
</dbReference>
<feature type="domain" description="UTP25 C-terminal" evidence="7">
    <location>
        <begin position="237"/>
        <end position="418"/>
    </location>
</feature>
<evidence type="ECO:0000256" key="3">
    <source>
        <dbReference type="ARBA" id="ARBA00009223"/>
    </source>
</evidence>
<dbReference type="SUPFAM" id="SSF52540">
    <property type="entry name" value="P-loop containing nucleoside triphosphate hydrolases"/>
    <property type="match status" value="1"/>
</dbReference>
<protein>
    <recommendedName>
        <fullName evidence="4 6">U3 small nucleolar RNA-associated protein 25</fullName>
        <shortName evidence="6">U3 snoRNA-associated protein 25</shortName>
    </recommendedName>
</protein>
<evidence type="ECO:0000256" key="2">
    <source>
        <dbReference type="ARBA" id="ARBA00004604"/>
    </source>
</evidence>
<evidence type="ECO:0000313" key="10">
    <source>
        <dbReference type="Proteomes" id="UP000077115"/>
    </source>
</evidence>
<dbReference type="STRING" id="403673.A0A177WG07"/>
<organism evidence="9 10">
    <name type="scientific">Batrachochytrium dendrobatidis (strain JEL423)</name>
    <dbReference type="NCBI Taxonomy" id="403673"/>
    <lineage>
        <taxon>Eukaryota</taxon>
        <taxon>Fungi</taxon>
        <taxon>Fungi incertae sedis</taxon>
        <taxon>Chytridiomycota</taxon>
        <taxon>Chytridiomycota incertae sedis</taxon>
        <taxon>Chytridiomycetes</taxon>
        <taxon>Rhizophydiales</taxon>
        <taxon>Rhizophydiales incertae sedis</taxon>
        <taxon>Batrachochytrium</taxon>
    </lineage>
</organism>
<reference evidence="9 10" key="1">
    <citation type="submission" date="2006-10" db="EMBL/GenBank/DDBJ databases">
        <title>The Genome Sequence of Batrachochytrium dendrobatidis JEL423.</title>
        <authorList>
            <consortium name="The Broad Institute Genome Sequencing Platform"/>
            <person name="Birren B."/>
            <person name="Lander E."/>
            <person name="Galagan J."/>
            <person name="Cuomo C."/>
            <person name="Devon K."/>
            <person name="Jaffe D."/>
            <person name="Butler J."/>
            <person name="Alvarez P."/>
            <person name="Gnerre S."/>
            <person name="Grabherr M."/>
            <person name="Kleber M."/>
            <person name="Mauceli E."/>
            <person name="Brockman W."/>
            <person name="Young S."/>
            <person name="LaButti K."/>
            <person name="Sykes S."/>
            <person name="DeCaprio D."/>
            <person name="Crawford M."/>
            <person name="Koehrsen M."/>
            <person name="Engels R."/>
            <person name="Montgomery P."/>
            <person name="Pearson M."/>
            <person name="Howarth C."/>
            <person name="Larson L."/>
            <person name="White J."/>
            <person name="O'Leary S."/>
            <person name="Kodira C."/>
            <person name="Zeng Q."/>
            <person name="Yandava C."/>
            <person name="Alvarado L."/>
            <person name="Longcore J."/>
            <person name="James T."/>
        </authorList>
    </citation>
    <scope>NUCLEOTIDE SEQUENCE [LARGE SCALE GENOMIC DNA]</scope>
    <source>
        <strain evidence="9 10">JEL423</strain>
    </source>
</reference>
<comment type="similarity">
    <text evidence="3 6">Belongs to the UTP25 family.</text>
</comment>
<dbReference type="GO" id="GO:0034511">
    <property type="term" value="F:U3 snoRNA binding"/>
    <property type="evidence" value="ECO:0007669"/>
    <property type="project" value="InterPro"/>
</dbReference>
<keyword evidence="6" id="KW-0690">Ribosome biogenesis</keyword>
<evidence type="ECO:0000259" key="8">
    <source>
        <dbReference type="Pfam" id="PF22916"/>
    </source>
</evidence>